<dbReference type="AlphaFoldDB" id="A0A6B2LU98"/>
<name>A0A6B2LU98_9EUKA</name>
<sequence length="53" mass="6503">MIEEFQRYPDVHFQLLNVRLSLCYLFENVYLHFEKGDVEQWIVHLFDLLNVMG</sequence>
<reference evidence="1" key="1">
    <citation type="journal article" date="2020" name="J. Eukaryot. Microbiol.">
        <title>De novo Sequencing, Assembly and Annotation of the Transcriptome for the Free-Living Testate Amoeba Arcella intermedia.</title>
        <authorList>
            <person name="Ribeiro G.M."/>
            <person name="Porfirio-Sousa A.L."/>
            <person name="Maurer-Alcala X.X."/>
            <person name="Katz L.A."/>
            <person name="Lahr D.J.G."/>
        </authorList>
    </citation>
    <scope>NUCLEOTIDE SEQUENCE</scope>
</reference>
<dbReference type="EMBL" id="GIBP01011833">
    <property type="protein sequence ID" value="NDV40802.1"/>
    <property type="molecule type" value="Transcribed_RNA"/>
</dbReference>
<proteinExistence type="predicted"/>
<protein>
    <submittedName>
        <fullName evidence="1">Uncharacterized protein</fullName>
    </submittedName>
</protein>
<organism evidence="1">
    <name type="scientific">Arcella intermedia</name>
    <dbReference type="NCBI Taxonomy" id="1963864"/>
    <lineage>
        <taxon>Eukaryota</taxon>
        <taxon>Amoebozoa</taxon>
        <taxon>Tubulinea</taxon>
        <taxon>Elardia</taxon>
        <taxon>Arcellinida</taxon>
        <taxon>Sphaerothecina</taxon>
        <taxon>Arcellidae</taxon>
        <taxon>Arcella</taxon>
    </lineage>
</organism>
<evidence type="ECO:0000313" key="1">
    <source>
        <dbReference type="EMBL" id="NDV40802.1"/>
    </source>
</evidence>
<accession>A0A6B2LU98</accession>